<dbReference type="InterPro" id="IPR000330">
    <property type="entry name" value="SNF2_N"/>
</dbReference>
<feature type="compositionally biased region" description="Basic and acidic residues" evidence="5">
    <location>
        <begin position="793"/>
        <end position="811"/>
    </location>
</feature>
<dbReference type="OrthoDB" id="448448at2759"/>
<feature type="compositionally biased region" description="Polar residues" evidence="5">
    <location>
        <begin position="260"/>
        <end position="273"/>
    </location>
</feature>
<keyword evidence="2" id="KW-0378">Hydrolase</keyword>
<accession>A0A9Q8Z4V9</accession>
<dbReference type="GO" id="GO:0008094">
    <property type="term" value="F:ATP-dependent activity, acting on DNA"/>
    <property type="evidence" value="ECO:0007669"/>
    <property type="project" value="TreeGrafter"/>
</dbReference>
<feature type="compositionally biased region" description="Basic and acidic residues" evidence="5">
    <location>
        <begin position="220"/>
        <end position="234"/>
    </location>
</feature>
<dbReference type="GO" id="GO:0005524">
    <property type="term" value="F:ATP binding"/>
    <property type="evidence" value="ECO:0007669"/>
    <property type="project" value="UniProtKB-KW"/>
</dbReference>
<feature type="compositionally biased region" description="Basic and acidic residues" evidence="5">
    <location>
        <begin position="1"/>
        <end position="11"/>
    </location>
</feature>
<evidence type="ECO:0000259" key="7">
    <source>
        <dbReference type="PROSITE" id="PS51194"/>
    </source>
</evidence>
<dbReference type="PANTHER" id="PTHR45626">
    <property type="entry name" value="TRANSCRIPTION TERMINATION FACTOR 2-RELATED"/>
    <property type="match status" value="1"/>
</dbReference>
<dbReference type="Proteomes" id="UP001056012">
    <property type="component" value="Chromosome 2"/>
</dbReference>
<dbReference type="GO" id="GO:0005634">
    <property type="term" value="C:nucleus"/>
    <property type="evidence" value="ECO:0007669"/>
    <property type="project" value="TreeGrafter"/>
</dbReference>
<keyword evidence="1" id="KW-0547">Nucleotide-binding</keyword>
<dbReference type="Pfam" id="PF00271">
    <property type="entry name" value="Helicase_C"/>
    <property type="match status" value="1"/>
</dbReference>
<dbReference type="Gene3D" id="3.40.50.10810">
    <property type="entry name" value="Tandem AAA-ATPase domain"/>
    <property type="match status" value="1"/>
</dbReference>
<feature type="region of interest" description="Disordered" evidence="5">
    <location>
        <begin position="220"/>
        <end position="340"/>
    </location>
</feature>
<evidence type="ECO:0000256" key="1">
    <source>
        <dbReference type="ARBA" id="ARBA00022741"/>
    </source>
</evidence>
<evidence type="ECO:0000313" key="9">
    <source>
        <dbReference type="Proteomes" id="UP001056012"/>
    </source>
</evidence>
<feature type="domain" description="Helicase C-terminal" evidence="7">
    <location>
        <begin position="977"/>
        <end position="1126"/>
    </location>
</feature>
<sequence>MTTKPQPHEADTGMTGAQDSYSQAEPSVDEPLGNGVSQVHHGSDEMEVDVAAHHDSDQPGSSDDSSRHQADPFHICSEERPQDEPDSLFVPENDSTPLRNIREPPAPEDGTDSSHVPAPSPAPKPRQTVPINSSFLDRIRNMNKRHTDKKRNRGQTQGAGVDSSAYSKQYALDDDERAHKKAQEEFEKKARYYDEMREKHGGSLPFALDIEWMRVKSHEEARLKKRAQDIAKAQEDEDDSSNASHLYERMQTREEDEQSDTGIDQSHPPNNISIEGVELQSMRVALEAENDDPSKKRKKKDKGPGNKAKPKQARKRKDPAAPKKVTKRQSKKNKKAMDNAAKQASSLLYSNIFTQQAGPDAAEQPSFTSRNRKEALKELIASVPLEDEKQAKSDISQLSKAAAAFSRQAVKPDAKGGLWSVRGMETSLKAYQLLGSAFMRNRENSVQEPKGGLLADQMGLGKTLMTLANILDGRPPKNSTGPNTTLIVASPALLTQWWSEIEKHSSAKLSIMRFGAGNRVDSNNNIKVLSSFDIVLATYTEVMKSYPKNSPPPSCETDEQKERWWAETYEKRRGPLHRIHFLRVVLDEAQAIKNHLSLTSIACRGLIADHKWALSGTPIQNSLTELYPYFKFIGVPYTGDYDSFKEYYCKPKDPVRLLVRLNQFMLRRTHADEMFGAPILKLPQANQSTYWCEFNSVERCIYGIVQERFIERIKRFMTERVLNRSYSNLLVMLLRLRQLAAHILMLQFVMRDLLEMRDIERIREVVERQAAVSSTQGGKTIIAIRKQLDKLAEDEKNRKKTGPDDSGANRDEAEDLDENNIDEGNPETARRYKAGGKFGKEYNFKPFINSLRTGESWEKAKREAKCGACGKRPKLPMLTSCGHLICVNPCYENACMESAEQGDENPACTSCGEIPQWVQQCDLDDLDWSDMPASGTRLNVKKKEDRRAKRLRNEKIQEDWLASLGDDVLPSAKTIAVKSQIMNWLNEDPKVKIIVYTQFLAMVQILERVCQNEGWKALQYHGNMTLLARNKAIQAFEKDEEARILLASMHCGGLGLNLTMASKVIIIDPWWNTAVEQQAFCRVFRIGQDQETYMSRLCAKATVDEKIMKIQERKEKEIKRVMEEGGKPVEGMSVRRLMEVFGVVGEEGSDAEDLDEVHDDEDEI</sequence>
<dbReference type="Gene3D" id="3.40.50.300">
    <property type="entry name" value="P-loop containing nucleotide triphosphate hydrolases"/>
    <property type="match status" value="1"/>
</dbReference>
<evidence type="ECO:0000256" key="5">
    <source>
        <dbReference type="SAM" id="MobiDB-lite"/>
    </source>
</evidence>
<dbReference type="InterPro" id="IPR049730">
    <property type="entry name" value="SNF2/RAD54-like_C"/>
</dbReference>
<feature type="compositionally biased region" description="Basic residues" evidence="5">
    <location>
        <begin position="308"/>
        <end position="317"/>
    </location>
</feature>
<feature type="domain" description="Helicase ATP-binding" evidence="6">
    <location>
        <begin position="443"/>
        <end position="636"/>
    </location>
</feature>
<reference evidence="8" key="1">
    <citation type="submission" date="2021-12" db="EMBL/GenBank/DDBJ databases">
        <title>Curvularia clavata genome.</title>
        <authorList>
            <person name="Cao Y."/>
        </authorList>
    </citation>
    <scope>NUCLEOTIDE SEQUENCE</scope>
    <source>
        <strain evidence="8">Yc1106</strain>
    </source>
</reference>
<dbReference type="InterPro" id="IPR050628">
    <property type="entry name" value="SNF2_RAD54_helicase_TF"/>
</dbReference>
<feature type="compositionally biased region" description="Basic residues" evidence="5">
    <location>
        <begin position="141"/>
        <end position="153"/>
    </location>
</feature>
<gene>
    <name evidence="8" type="ORF">yc1106_03308</name>
</gene>
<keyword evidence="9" id="KW-1185">Reference proteome</keyword>
<protein>
    <submittedName>
        <fullName evidence="8">Uncharacterized protein</fullName>
    </submittedName>
</protein>
<dbReference type="PANTHER" id="PTHR45626:SF17">
    <property type="entry name" value="HELICASE-LIKE TRANSCRIPTION FACTOR"/>
    <property type="match status" value="1"/>
</dbReference>
<feature type="compositionally biased region" description="Acidic residues" evidence="5">
    <location>
        <begin position="812"/>
        <end position="825"/>
    </location>
</feature>
<feature type="region of interest" description="Disordered" evidence="5">
    <location>
        <begin position="1"/>
        <end position="184"/>
    </location>
</feature>
<dbReference type="CDD" id="cd18793">
    <property type="entry name" value="SF2_C_SNF"/>
    <property type="match status" value="1"/>
</dbReference>
<feature type="compositionally biased region" description="Polar residues" evidence="5">
    <location>
        <begin position="15"/>
        <end position="25"/>
    </location>
</feature>
<organism evidence="8 9">
    <name type="scientific">Curvularia clavata</name>
    <dbReference type="NCBI Taxonomy" id="95742"/>
    <lineage>
        <taxon>Eukaryota</taxon>
        <taxon>Fungi</taxon>
        <taxon>Dikarya</taxon>
        <taxon>Ascomycota</taxon>
        <taxon>Pezizomycotina</taxon>
        <taxon>Dothideomycetes</taxon>
        <taxon>Pleosporomycetidae</taxon>
        <taxon>Pleosporales</taxon>
        <taxon>Pleosporineae</taxon>
        <taxon>Pleosporaceae</taxon>
        <taxon>Curvularia</taxon>
    </lineage>
</organism>
<dbReference type="GO" id="GO:0016787">
    <property type="term" value="F:hydrolase activity"/>
    <property type="evidence" value="ECO:0007669"/>
    <property type="project" value="UniProtKB-KW"/>
</dbReference>
<dbReference type="PROSITE" id="PS51192">
    <property type="entry name" value="HELICASE_ATP_BIND_1"/>
    <property type="match status" value="1"/>
</dbReference>
<evidence type="ECO:0000313" key="8">
    <source>
        <dbReference type="EMBL" id="USP76034.1"/>
    </source>
</evidence>
<dbReference type="VEuPathDB" id="FungiDB:yc1106_03308"/>
<dbReference type="EMBL" id="CP089275">
    <property type="protein sequence ID" value="USP76034.1"/>
    <property type="molecule type" value="Genomic_DNA"/>
</dbReference>
<dbReference type="PROSITE" id="PS51194">
    <property type="entry name" value="HELICASE_CTER"/>
    <property type="match status" value="1"/>
</dbReference>
<dbReference type="SUPFAM" id="SSF52540">
    <property type="entry name" value="P-loop containing nucleoside triphosphate hydrolases"/>
    <property type="match status" value="2"/>
</dbReference>
<evidence type="ECO:0000256" key="3">
    <source>
        <dbReference type="ARBA" id="ARBA00022806"/>
    </source>
</evidence>
<feature type="region of interest" description="Disordered" evidence="5">
    <location>
        <begin position="793"/>
        <end position="830"/>
    </location>
</feature>
<proteinExistence type="predicted"/>
<dbReference type="GO" id="GO:0004386">
    <property type="term" value="F:helicase activity"/>
    <property type="evidence" value="ECO:0007669"/>
    <property type="project" value="UniProtKB-KW"/>
</dbReference>
<evidence type="ECO:0000256" key="2">
    <source>
        <dbReference type="ARBA" id="ARBA00022801"/>
    </source>
</evidence>
<dbReference type="CDD" id="cd18008">
    <property type="entry name" value="DEXDc_SHPRH-like"/>
    <property type="match status" value="1"/>
</dbReference>
<keyword evidence="3" id="KW-0347">Helicase</keyword>
<dbReference type="Pfam" id="PF00176">
    <property type="entry name" value="SNF2-rel_dom"/>
    <property type="match status" value="1"/>
</dbReference>
<dbReference type="InterPro" id="IPR014001">
    <property type="entry name" value="Helicase_ATP-bd"/>
</dbReference>
<evidence type="ECO:0000259" key="6">
    <source>
        <dbReference type="PROSITE" id="PS51192"/>
    </source>
</evidence>
<dbReference type="GO" id="GO:0006281">
    <property type="term" value="P:DNA repair"/>
    <property type="evidence" value="ECO:0007669"/>
    <property type="project" value="TreeGrafter"/>
</dbReference>
<dbReference type="InterPro" id="IPR001650">
    <property type="entry name" value="Helicase_C-like"/>
</dbReference>
<feature type="compositionally biased region" description="Basic and acidic residues" evidence="5">
    <location>
        <begin position="64"/>
        <end position="83"/>
    </location>
</feature>
<feature type="compositionally biased region" description="Basic residues" evidence="5">
    <location>
        <begin position="324"/>
        <end position="334"/>
    </location>
</feature>
<dbReference type="SMART" id="SM00490">
    <property type="entry name" value="HELICc"/>
    <property type="match status" value="1"/>
</dbReference>
<dbReference type="InterPro" id="IPR038718">
    <property type="entry name" value="SNF2-like_sf"/>
</dbReference>
<evidence type="ECO:0000256" key="4">
    <source>
        <dbReference type="ARBA" id="ARBA00022840"/>
    </source>
</evidence>
<name>A0A9Q8Z4V9_CURCL</name>
<dbReference type="AlphaFoldDB" id="A0A9Q8Z4V9"/>
<dbReference type="InterPro" id="IPR027417">
    <property type="entry name" value="P-loop_NTPase"/>
</dbReference>
<dbReference type="SMART" id="SM00487">
    <property type="entry name" value="DEXDc"/>
    <property type="match status" value="1"/>
</dbReference>
<keyword evidence="4" id="KW-0067">ATP-binding</keyword>